<dbReference type="InterPro" id="IPR045886">
    <property type="entry name" value="ThiF/MoeB/HesA"/>
</dbReference>
<name>A0ABS8YIS6_9BACL</name>
<evidence type="ECO:0000313" key="3">
    <source>
        <dbReference type="EMBL" id="MCE5171072.1"/>
    </source>
</evidence>
<comment type="caution">
    <text evidence="3">The sequence shown here is derived from an EMBL/GenBank/DDBJ whole genome shotgun (WGS) entry which is preliminary data.</text>
</comment>
<evidence type="ECO:0000259" key="2">
    <source>
        <dbReference type="Pfam" id="PF00899"/>
    </source>
</evidence>
<dbReference type="EMBL" id="JAJNBZ010000014">
    <property type="protein sequence ID" value="MCE5171072.1"/>
    <property type="molecule type" value="Genomic_DNA"/>
</dbReference>
<protein>
    <submittedName>
        <fullName evidence="3">ThiF family adenylyltransferase</fullName>
    </submittedName>
</protein>
<feature type="compositionally biased region" description="Polar residues" evidence="1">
    <location>
        <begin position="1"/>
        <end position="17"/>
    </location>
</feature>
<feature type="region of interest" description="Disordered" evidence="1">
    <location>
        <begin position="1"/>
        <end position="34"/>
    </location>
</feature>
<dbReference type="PANTHER" id="PTHR10953">
    <property type="entry name" value="UBIQUITIN-ACTIVATING ENZYME E1"/>
    <property type="match status" value="1"/>
</dbReference>
<sequence>MQETTASADSDVTIDNGSNHDRYSRQERFQPIGPEGQRRLKESCVLIVGAGALGSGTAEMLVRAGVGTVTIVDRDYVEWSNLQRQQLYVEADALERLPKAVAAERRLKAINSEANVCGVVADVTVDELDALADGAQLIMDATDNFDTRLLLNDYAMKKSIPWIYGACVGSYGMSMMFVPQETPCLHCLMETVPLGGATCDTAGIIAPAVQMVVSYQTAEALKWLTGHREALRHTLVSFDLWTNQHTAIGVKDARRVDCPSCGIKATHPYLSAAHHRKTDILCGRDTVQIRPAHHIELDLDDIAQRFHSAQHGEVRVNPYLVSLQADAHRLVVFRDGRVLVHGTKDPVEARIIHDRYLG</sequence>
<gene>
    <name evidence="3" type="ORF">LQV63_17365</name>
</gene>
<dbReference type="Pfam" id="PF00899">
    <property type="entry name" value="ThiF"/>
    <property type="match status" value="1"/>
</dbReference>
<proteinExistence type="predicted"/>
<evidence type="ECO:0000313" key="4">
    <source>
        <dbReference type="Proteomes" id="UP001199916"/>
    </source>
</evidence>
<dbReference type="Proteomes" id="UP001199916">
    <property type="component" value="Unassembled WGS sequence"/>
</dbReference>
<reference evidence="3 4" key="1">
    <citation type="submission" date="2021-11" db="EMBL/GenBank/DDBJ databases">
        <title>Draft genome sequence of Paenibacillus profundus YoMME, a new Gram-positive bacteria with exoelectrogenic properties.</title>
        <authorList>
            <person name="Hubenova Y."/>
            <person name="Hubenova E."/>
            <person name="Manasiev Y."/>
            <person name="Peykov S."/>
            <person name="Mitov M."/>
        </authorList>
    </citation>
    <scope>NUCLEOTIDE SEQUENCE [LARGE SCALE GENOMIC DNA]</scope>
    <source>
        <strain evidence="3 4">YoMME</strain>
    </source>
</reference>
<keyword evidence="3" id="KW-0548">Nucleotidyltransferase</keyword>
<dbReference type="PANTHER" id="PTHR10953:SF102">
    <property type="entry name" value="ADENYLYLTRANSFERASE AND SULFURTRANSFERASE MOCS3"/>
    <property type="match status" value="1"/>
</dbReference>
<dbReference type="InterPro" id="IPR000594">
    <property type="entry name" value="ThiF_NAD_FAD-bd"/>
</dbReference>
<dbReference type="GO" id="GO:0016779">
    <property type="term" value="F:nucleotidyltransferase activity"/>
    <property type="evidence" value="ECO:0007669"/>
    <property type="project" value="UniProtKB-KW"/>
</dbReference>
<evidence type="ECO:0000256" key="1">
    <source>
        <dbReference type="SAM" id="MobiDB-lite"/>
    </source>
</evidence>
<accession>A0ABS8YIS6</accession>
<dbReference type="CDD" id="cd00757">
    <property type="entry name" value="ThiF_MoeB_HesA_family"/>
    <property type="match status" value="1"/>
</dbReference>
<dbReference type="SUPFAM" id="SSF69572">
    <property type="entry name" value="Activating enzymes of the ubiquitin-like proteins"/>
    <property type="match status" value="1"/>
</dbReference>
<dbReference type="RefSeq" id="WP_233697645.1">
    <property type="nucleotide sequence ID" value="NZ_JAJNBZ010000014.1"/>
</dbReference>
<keyword evidence="4" id="KW-1185">Reference proteome</keyword>
<feature type="compositionally biased region" description="Basic and acidic residues" evidence="1">
    <location>
        <begin position="18"/>
        <end position="28"/>
    </location>
</feature>
<dbReference type="Gene3D" id="3.40.50.720">
    <property type="entry name" value="NAD(P)-binding Rossmann-like Domain"/>
    <property type="match status" value="1"/>
</dbReference>
<organism evidence="3 4">
    <name type="scientific">Paenibacillus profundus</name>
    <dbReference type="NCBI Taxonomy" id="1173085"/>
    <lineage>
        <taxon>Bacteria</taxon>
        <taxon>Bacillati</taxon>
        <taxon>Bacillota</taxon>
        <taxon>Bacilli</taxon>
        <taxon>Bacillales</taxon>
        <taxon>Paenibacillaceae</taxon>
        <taxon>Paenibacillus</taxon>
    </lineage>
</organism>
<keyword evidence="3" id="KW-0808">Transferase</keyword>
<feature type="domain" description="THIF-type NAD/FAD binding fold" evidence="2">
    <location>
        <begin position="23"/>
        <end position="259"/>
    </location>
</feature>
<dbReference type="InterPro" id="IPR035985">
    <property type="entry name" value="Ubiquitin-activating_enz"/>
</dbReference>